<protein>
    <submittedName>
        <fullName evidence="1">DUF484 family protein</fullName>
    </submittedName>
</protein>
<dbReference type="RefSeq" id="WP_110674095.1">
    <property type="nucleotide sequence ID" value="NZ_CP035631.1"/>
</dbReference>
<dbReference type="InterPro" id="IPR007435">
    <property type="entry name" value="DUF484"/>
</dbReference>
<dbReference type="Gene3D" id="3.30.450.40">
    <property type="match status" value="1"/>
</dbReference>
<keyword evidence="2" id="KW-1185">Reference proteome</keyword>
<sequence length="246" mass="27875">MSRVQVPEPRQTLDPDRVAEWLAQHTDFFVGREGLLQQLKVPHPHIPGAVSLLERLVVDLRQRAESAEWRLENLLESARYNEAQYRRTRELVLGLIEAEDADALAEALSTQLAERFRTQAIGLWLDAPPACHATPRDTRQWQPPRFRLDAEARQRLELLLNEQSSRCTTLSQADWAHLLPHCKAPEGAGSCAITRLTQGETLGFLILASHDSEHFRATLDTLFTEYLGEVVSRLLKRAERPHAGDA</sequence>
<gene>
    <name evidence="1" type="ORF">EVC62_05340</name>
</gene>
<dbReference type="Proteomes" id="UP001321526">
    <property type="component" value="Chromosome"/>
</dbReference>
<dbReference type="PANTHER" id="PTHR38765:SF1">
    <property type="entry name" value="DUF484 DOMAIN-CONTAINING PROTEIN"/>
    <property type="match status" value="1"/>
</dbReference>
<organism evidence="1 2">
    <name type="scientific">Salinicola endophyticus</name>
    <dbReference type="NCBI Taxonomy" id="1949083"/>
    <lineage>
        <taxon>Bacteria</taxon>
        <taxon>Pseudomonadati</taxon>
        <taxon>Pseudomonadota</taxon>
        <taxon>Gammaproteobacteria</taxon>
        <taxon>Oceanospirillales</taxon>
        <taxon>Halomonadaceae</taxon>
        <taxon>Salinicola</taxon>
    </lineage>
</organism>
<evidence type="ECO:0000313" key="1">
    <source>
        <dbReference type="EMBL" id="WFF40968.1"/>
    </source>
</evidence>
<dbReference type="Pfam" id="PF04340">
    <property type="entry name" value="DUF484"/>
    <property type="match status" value="1"/>
</dbReference>
<dbReference type="PANTHER" id="PTHR38765">
    <property type="entry name" value="DUF484 DOMAIN-CONTAINING PROTEIN"/>
    <property type="match status" value="1"/>
</dbReference>
<proteinExistence type="predicted"/>
<evidence type="ECO:0000313" key="2">
    <source>
        <dbReference type="Proteomes" id="UP001321526"/>
    </source>
</evidence>
<reference evidence="1 2" key="1">
    <citation type="submission" date="2019-01" db="EMBL/GenBank/DDBJ databases">
        <title>Genome sequence of Salinicola endophyticus REST5.</title>
        <authorList>
            <person name="Nascimento F.X."/>
        </authorList>
    </citation>
    <scope>NUCLEOTIDE SEQUENCE [LARGE SCALE GENOMIC DNA]</scope>
    <source>
        <strain evidence="1 2">REST5</strain>
    </source>
</reference>
<dbReference type="EMBL" id="CP035631">
    <property type="protein sequence ID" value="WFF40968.1"/>
    <property type="molecule type" value="Genomic_DNA"/>
</dbReference>
<accession>A0ABY8FDR9</accession>
<dbReference type="InterPro" id="IPR029016">
    <property type="entry name" value="GAF-like_dom_sf"/>
</dbReference>
<name>A0ABY8FDR9_9GAMM</name>